<dbReference type="InterPro" id="IPR039421">
    <property type="entry name" value="Type_1_exporter"/>
</dbReference>
<dbReference type="SUPFAM" id="SSF90123">
    <property type="entry name" value="ABC transporter transmembrane region"/>
    <property type="match status" value="2"/>
</dbReference>
<dbReference type="SUPFAM" id="SSF52540">
    <property type="entry name" value="P-loop containing nucleoside triphosphate hydrolases"/>
    <property type="match status" value="1"/>
</dbReference>
<comment type="subcellular location">
    <subcellularLocation>
        <location evidence="1">Membrane</location>
        <topology evidence="1">Multi-pass membrane protein</topology>
    </subcellularLocation>
</comment>
<name>A0A8S2DF82_9BILA</name>
<dbReference type="EMBL" id="CAJNOK010004855">
    <property type="protein sequence ID" value="CAF0951797.1"/>
    <property type="molecule type" value="Genomic_DNA"/>
</dbReference>
<gene>
    <name evidence="8" type="ORF">OVA965_LOCUS12195</name>
    <name evidence="9" type="ORF">TMI583_LOCUS12199</name>
</gene>
<dbReference type="InterPro" id="IPR017871">
    <property type="entry name" value="ABC_transporter-like_CS"/>
</dbReference>
<evidence type="ECO:0000256" key="4">
    <source>
        <dbReference type="ARBA" id="ARBA00023136"/>
    </source>
</evidence>
<dbReference type="PANTHER" id="PTHR43394:SF1">
    <property type="entry name" value="ATP-BINDING CASSETTE SUB-FAMILY B MEMBER 10, MITOCHONDRIAL"/>
    <property type="match status" value="1"/>
</dbReference>
<keyword evidence="2 5" id="KW-0812">Transmembrane</keyword>
<dbReference type="Pfam" id="PF00664">
    <property type="entry name" value="ABC_membrane"/>
    <property type="match status" value="2"/>
</dbReference>
<dbReference type="InterPro" id="IPR036640">
    <property type="entry name" value="ABC1_TM_sf"/>
</dbReference>
<dbReference type="InterPro" id="IPR003439">
    <property type="entry name" value="ABC_transporter-like_ATP-bd"/>
</dbReference>
<evidence type="ECO:0000259" key="6">
    <source>
        <dbReference type="PROSITE" id="PS50893"/>
    </source>
</evidence>
<feature type="domain" description="ABC transmembrane type-1" evidence="7">
    <location>
        <begin position="1"/>
        <end position="122"/>
    </location>
</feature>
<dbReference type="Gene3D" id="3.40.50.300">
    <property type="entry name" value="P-loop containing nucleotide triphosphate hydrolases"/>
    <property type="match status" value="1"/>
</dbReference>
<organism evidence="8 10">
    <name type="scientific">Didymodactylos carnosus</name>
    <dbReference type="NCBI Taxonomy" id="1234261"/>
    <lineage>
        <taxon>Eukaryota</taxon>
        <taxon>Metazoa</taxon>
        <taxon>Spiralia</taxon>
        <taxon>Gnathifera</taxon>
        <taxon>Rotifera</taxon>
        <taxon>Eurotatoria</taxon>
        <taxon>Bdelloidea</taxon>
        <taxon>Philodinida</taxon>
        <taxon>Philodinidae</taxon>
        <taxon>Didymodactylos</taxon>
    </lineage>
</organism>
<dbReference type="GO" id="GO:0015421">
    <property type="term" value="F:ABC-type oligopeptide transporter activity"/>
    <property type="evidence" value="ECO:0007669"/>
    <property type="project" value="TreeGrafter"/>
</dbReference>
<feature type="transmembrane region" description="Helical" evidence="5">
    <location>
        <begin position="20"/>
        <end position="38"/>
    </location>
</feature>
<keyword evidence="4 5" id="KW-0472">Membrane</keyword>
<evidence type="ECO:0000256" key="3">
    <source>
        <dbReference type="ARBA" id="ARBA00022989"/>
    </source>
</evidence>
<dbReference type="Pfam" id="PF00005">
    <property type="entry name" value="ABC_tran"/>
    <property type="match status" value="1"/>
</dbReference>
<dbReference type="Proteomes" id="UP000677228">
    <property type="component" value="Unassembled WGS sequence"/>
</dbReference>
<feature type="transmembrane region" description="Helical" evidence="5">
    <location>
        <begin position="477"/>
        <end position="502"/>
    </location>
</feature>
<dbReference type="GO" id="GO:0016887">
    <property type="term" value="F:ATP hydrolysis activity"/>
    <property type="evidence" value="ECO:0007669"/>
    <property type="project" value="InterPro"/>
</dbReference>
<evidence type="ECO:0000313" key="9">
    <source>
        <dbReference type="EMBL" id="CAF3725859.1"/>
    </source>
</evidence>
<evidence type="ECO:0000256" key="5">
    <source>
        <dbReference type="SAM" id="Phobius"/>
    </source>
</evidence>
<dbReference type="Proteomes" id="UP000682733">
    <property type="component" value="Unassembled WGS sequence"/>
</dbReference>
<feature type="transmembrane region" description="Helical" evidence="5">
    <location>
        <begin position="347"/>
        <end position="370"/>
    </location>
</feature>
<dbReference type="GO" id="GO:0090374">
    <property type="term" value="P:oligopeptide export from mitochondrion"/>
    <property type="evidence" value="ECO:0007669"/>
    <property type="project" value="TreeGrafter"/>
</dbReference>
<accession>A0A8S2DF82</accession>
<evidence type="ECO:0000313" key="8">
    <source>
        <dbReference type="EMBL" id="CAF0951797.1"/>
    </source>
</evidence>
<feature type="domain" description="ABC transporter" evidence="6">
    <location>
        <begin position="45"/>
        <end position="280"/>
    </location>
</feature>
<feature type="domain" description="ABC transmembrane type-1" evidence="7">
    <location>
        <begin position="351"/>
        <end position="502"/>
    </location>
</feature>
<dbReference type="GO" id="GO:0005743">
    <property type="term" value="C:mitochondrial inner membrane"/>
    <property type="evidence" value="ECO:0007669"/>
    <property type="project" value="TreeGrafter"/>
</dbReference>
<proteinExistence type="predicted"/>
<feature type="transmembrane region" description="Helical" evidence="5">
    <location>
        <begin position="390"/>
        <end position="410"/>
    </location>
</feature>
<sequence length="514" mass="57941">MKLSSNIDKIHDGVGHTLFIIFYGIVVPVACSILAFITNWKLTLITFITIPFMILASLIFSKVSDQLGVGLCAAAQEIFSSIRTVFAYNSSNYEEQRYGRHLDSAKQQNIRKGILLGSFWGAPRAAVLFDTSIYENIFYGSNNKSKVSMSELQEAAKQANAHDFIINLPNKYDTLVGERGVHLSGGEKQRIAIARALINNPKILLLDETTSALDNKNERLVQDALDCESKDRTTIIIAHRLSTICNVNRIYVVDSGRIIEQGTHQQLISNKQGHYYQLFQTQNLQTIENTNNNNDDENSQEDAKNICHTITKENAKSVDDNKTTRLYDLHPGQSTFIKILKLNSPEWFYILLGSLACFLNGTITPLLSILFSKGINVYYECNYVKQQHQIQLYCILLIVAGLAALLFRILQNLFFSISGAELIKRLRIKSFQCMLQQEVAWFDKQENHCGALCQRLSTDALAVETVRLSIKYLRYSALRLAVILSGLFFVLAALCTVVLALIEHEQMRSGNIMM</sequence>
<dbReference type="EMBL" id="CAJOBA010004860">
    <property type="protein sequence ID" value="CAF3725859.1"/>
    <property type="molecule type" value="Genomic_DNA"/>
</dbReference>
<dbReference type="PANTHER" id="PTHR43394">
    <property type="entry name" value="ATP-DEPENDENT PERMEASE MDL1, MITOCHONDRIAL"/>
    <property type="match status" value="1"/>
</dbReference>
<evidence type="ECO:0000256" key="2">
    <source>
        <dbReference type="ARBA" id="ARBA00022692"/>
    </source>
</evidence>
<protein>
    <submittedName>
        <fullName evidence="8">Uncharacterized protein</fullName>
    </submittedName>
</protein>
<dbReference type="PROSITE" id="PS00211">
    <property type="entry name" value="ABC_TRANSPORTER_1"/>
    <property type="match status" value="1"/>
</dbReference>
<evidence type="ECO:0000259" key="7">
    <source>
        <dbReference type="PROSITE" id="PS50929"/>
    </source>
</evidence>
<feature type="transmembrane region" description="Helical" evidence="5">
    <location>
        <begin position="44"/>
        <end position="61"/>
    </location>
</feature>
<dbReference type="AlphaFoldDB" id="A0A8S2DF82"/>
<keyword evidence="3 5" id="KW-1133">Transmembrane helix</keyword>
<dbReference type="InterPro" id="IPR027417">
    <property type="entry name" value="P-loop_NTPase"/>
</dbReference>
<dbReference type="GO" id="GO:0005524">
    <property type="term" value="F:ATP binding"/>
    <property type="evidence" value="ECO:0007669"/>
    <property type="project" value="InterPro"/>
</dbReference>
<dbReference type="InterPro" id="IPR011527">
    <property type="entry name" value="ABC1_TM_dom"/>
</dbReference>
<dbReference type="PROSITE" id="PS50893">
    <property type="entry name" value="ABC_TRANSPORTER_2"/>
    <property type="match status" value="1"/>
</dbReference>
<evidence type="ECO:0000256" key="1">
    <source>
        <dbReference type="ARBA" id="ARBA00004141"/>
    </source>
</evidence>
<dbReference type="Gene3D" id="1.20.1560.10">
    <property type="entry name" value="ABC transporter type 1, transmembrane domain"/>
    <property type="match status" value="2"/>
</dbReference>
<dbReference type="PROSITE" id="PS50929">
    <property type="entry name" value="ABC_TM1F"/>
    <property type="match status" value="2"/>
</dbReference>
<comment type="caution">
    <text evidence="8">The sequence shown here is derived from an EMBL/GenBank/DDBJ whole genome shotgun (WGS) entry which is preliminary data.</text>
</comment>
<evidence type="ECO:0000313" key="10">
    <source>
        <dbReference type="Proteomes" id="UP000677228"/>
    </source>
</evidence>
<reference evidence="8" key="1">
    <citation type="submission" date="2021-02" db="EMBL/GenBank/DDBJ databases">
        <authorList>
            <person name="Nowell W R."/>
        </authorList>
    </citation>
    <scope>NUCLEOTIDE SEQUENCE</scope>
</reference>